<feature type="domain" description="DUF2169" evidence="1">
    <location>
        <begin position="27"/>
        <end position="70"/>
    </location>
</feature>
<evidence type="ECO:0000313" key="2">
    <source>
        <dbReference type="EMBL" id="MBU9845841.1"/>
    </source>
</evidence>
<protein>
    <submittedName>
        <fullName evidence="2">DUF2169 domain-containing protein</fullName>
    </submittedName>
</protein>
<dbReference type="Proteomes" id="UP000739284">
    <property type="component" value="Unassembled WGS sequence"/>
</dbReference>
<dbReference type="Pfam" id="PF09937">
    <property type="entry name" value="DUF2169"/>
    <property type="match status" value="1"/>
</dbReference>
<dbReference type="EMBL" id="JAFMOY010000126">
    <property type="protein sequence ID" value="MBU9845841.1"/>
    <property type="molecule type" value="Genomic_DNA"/>
</dbReference>
<gene>
    <name evidence="2" type="ORF">J1784_12560</name>
</gene>
<name>A0ABS6LGX4_9GAMM</name>
<organism evidence="2 3">
    <name type="scientific">Rahnella ecdela</name>
    <dbReference type="NCBI Taxonomy" id="2816250"/>
    <lineage>
        <taxon>Bacteria</taxon>
        <taxon>Pseudomonadati</taxon>
        <taxon>Pseudomonadota</taxon>
        <taxon>Gammaproteobacteria</taxon>
        <taxon>Enterobacterales</taxon>
        <taxon>Yersiniaceae</taxon>
        <taxon>Rahnella</taxon>
    </lineage>
</organism>
<accession>A0ABS6LGX4</accession>
<comment type="caution">
    <text evidence="2">The sequence shown here is derived from an EMBL/GenBank/DDBJ whole genome shotgun (WGS) entry which is preliminary data.</text>
</comment>
<evidence type="ECO:0000259" key="1">
    <source>
        <dbReference type="Pfam" id="PF09937"/>
    </source>
</evidence>
<keyword evidence="3" id="KW-1185">Reference proteome</keyword>
<proteinExistence type="predicted"/>
<reference evidence="2 3" key="1">
    <citation type="submission" date="2021-03" db="EMBL/GenBank/DDBJ databases">
        <title>Five novel Rahnella species.</title>
        <authorList>
            <person name="Brady C."/>
            <person name="Asselin J."/>
            <person name="Beer S."/>
            <person name="Bruberg M.B."/>
            <person name="Crampton B."/>
            <person name="Venter S."/>
            <person name="Arnold D."/>
            <person name="Denman S."/>
        </authorList>
    </citation>
    <scope>NUCLEOTIDE SEQUENCE [LARGE SCALE GENOMIC DNA]</scope>
    <source>
        <strain evidence="2 3">FRB 231</strain>
    </source>
</reference>
<sequence length="72" mass="8233">MIELQNYTPFPHMTFEKYGVYGALFDVIVFRGTFRLKGSGLLADLAEDQRPLVMADEYHDDPQTSSLKFETA</sequence>
<dbReference type="InterPro" id="IPR018683">
    <property type="entry name" value="DUF2169"/>
</dbReference>
<evidence type="ECO:0000313" key="3">
    <source>
        <dbReference type="Proteomes" id="UP000739284"/>
    </source>
</evidence>